<dbReference type="RefSeq" id="WP_307396263.1">
    <property type="nucleotide sequence ID" value="NZ_BAAADK010000002.1"/>
</dbReference>
<dbReference type="Gene3D" id="6.20.240.60">
    <property type="match status" value="1"/>
</dbReference>
<dbReference type="Pfam" id="PF07833">
    <property type="entry name" value="Cu_amine_oxidN1"/>
    <property type="match status" value="1"/>
</dbReference>
<dbReference type="Pfam" id="PF01476">
    <property type="entry name" value="LysM"/>
    <property type="match status" value="1"/>
</dbReference>
<gene>
    <name evidence="3" type="ORF">J2S11_003309</name>
</gene>
<dbReference type="InterPro" id="IPR018392">
    <property type="entry name" value="LysM"/>
</dbReference>
<keyword evidence="4" id="KW-1185">Reference proteome</keyword>
<organism evidence="3 4">
    <name type="scientific">Caldalkalibacillus horti</name>
    <dbReference type="NCBI Taxonomy" id="77523"/>
    <lineage>
        <taxon>Bacteria</taxon>
        <taxon>Bacillati</taxon>
        <taxon>Bacillota</taxon>
        <taxon>Bacilli</taxon>
        <taxon>Bacillales</taxon>
        <taxon>Bacillaceae</taxon>
        <taxon>Caldalkalibacillus</taxon>
    </lineage>
</organism>
<dbReference type="EMBL" id="JAUSTY010000015">
    <property type="protein sequence ID" value="MDQ0167384.1"/>
    <property type="molecule type" value="Genomic_DNA"/>
</dbReference>
<comment type="caution">
    <text evidence="3">The sequence shown here is derived from an EMBL/GenBank/DDBJ whole genome shotgun (WGS) entry which is preliminary data.</text>
</comment>
<dbReference type="Gene3D" id="3.10.350.10">
    <property type="entry name" value="LysM domain"/>
    <property type="match status" value="1"/>
</dbReference>
<dbReference type="PROSITE" id="PS51782">
    <property type="entry name" value="LYSM"/>
    <property type="match status" value="1"/>
</dbReference>
<reference evidence="3 4" key="1">
    <citation type="submission" date="2023-07" db="EMBL/GenBank/DDBJ databases">
        <title>Genomic Encyclopedia of Type Strains, Phase IV (KMG-IV): sequencing the most valuable type-strain genomes for metagenomic binning, comparative biology and taxonomic classification.</title>
        <authorList>
            <person name="Goeker M."/>
        </authorList>
    </citation>
    <scope>NUCLEOTIDE SEQUENCE [LARGE SCALE GENOMIC DNA]</scope>
    <source>
        <strain evidence="3 4">DSM 12751</strain>
    </source>
</reference>
<dbReference type="InterPro" id="IPR012854">
    <property type="entry name" value="Cu_amine_oxidase-like_N"/>
</dbReference>
<dbReference type="SMART" id="SM00257">
    <property type="entry name" value="LysM"/>
    <property type="match status" value="1"/>
</dbReference>
<keyword evidence="1" id="KW-0732">Signal</keyword>
<evidence type="ECO:0000313" key="4">
    <source>
        <dbReference type="Proteomes" id="UP001235840"/>
    </source>
</evidence>
<feature type="signal peptide" evidence="1">
    <location>
        <begin position="1"/>
        <end position="19"/>
    </location>
</feature>
<accession>A0ABT9W2B4</accession>
<dbReference type="Gene3D" id="1.10.10.2520">
    <property type="entry name" value="Cell wall hydrolase SleB, domain 1"/>
    <property type="match status" value="1"/>
</dbReference>
<dbReference type="Proteomes" id="UP001235840">
    <property type="component" value="Unassembled WGS sequence"/>
</dbReference>
<dbReference type="InterPro" id="IPR042047">
    <property type="entry name" value="SleB_dom1"/>
</dbReference>
<dbReference type="SUPFAM" id="SSF55383">
    <property type="entry name" value="Copper amine oxidase, domain N"/>
    <property type="match status" value="2"/>
</dbReference>
<sequence length="318" mass="35634">MKKYISIAFAITLALCVFATEGKALTEEIHGSSVQLDQEQVPLKDPLYMKDGRIFVPLRLLSEALDIEVNWHKNTQQVEVKTAFNDQIWFNVGSKLVAMNGTEYLMDTQPFMEDGRVYLPLKHISEILHTRLMWEGTTKTAHLTTVAPYIVEKGDSLESISKEFSLSVGELKRVNDTDDGFLAVGQELRVLAPEYLSTPLSAEDVNLLAKIIFIEAGYEAYEGQIAVGNVIMNRVAHSSFPDTIRDVIYHPGQFPPAHNGTFEQTVPSDTAVNAAREVLGGKEYARGALYFFNPNVTRHSFFTSKEVIATFGNHRFVR</sequence>
<name>A0ABT9W2B4_9BACI</name>
<feature type="chain" id="PRO_5046628005" evidence="1">
    <location>
        <begin position="20"/>
        <end position="318"/>
    </location>
</feature>
<feature type="domain" description="LysM" evidence="2">
    <location>
        <begin position="147"/>
        <end position="190"/>
    </location>
</feature>
<dbReference type="CDD" id="cd00118">
    <property type="entry name" value="LysM"/>
    <property type="match status" value="1"/>
</dbReference>
<evidence type="ECO:0000313" key="3">
    <source>
        <dbReference type="EMBL" id="MDQ0167384.1"/>
    </source>
</evidence>
<evidence type="ECO:0000259" key="2">
    <source>
        <dbReference type="PROSITE" id="PS51782"/>
    </source>
</evidence>
<protein>
    <submittedName>
        <fullName evidence="3">LysM repeat protein</fullName>
    </submittedName>
</protein>
<dbReference type="Pfam" id="PF07486">
    <property type="entry name" value="Hydrolase_2"/>
    <property type="match status" value="1"/>
</dbReference>
<dbReference type="SUPFAM" id="SSF54106">
    <property type="entry name" value="LysM domain"/>
    <property type="match status" value="1"/>
</dbReference>
<dbReference type="InterPro" id="IPR036582">
    <property type="entry name" value="Mao_N_sf"/>
</dbReference>
<dbReference type="InterPro" id="IPR036779">
    <property type="entry name" value="LysM_dom_sf"/>
</dbReference>
<proteinExistence type="predicted"/>
<evidence type="ECO:0000256" key="1">
    <source>
        <dbReference type="SAM" id="SignalP"/>
    </source>
</evidence>
<dbReference type="Gene3D" id="3.30.457.10">
    <property type="entry name" value="Copper amine oxidase-like, N-terminal domain"/>
    <property type="match status" value="1"/>
</dbReference>
<dbReference type="InterPro" id="IPR011105">
    <property type="entry name" value="Cell_wall_hydrolase_SleB"/>
</dbReference>